<dbReference type="GO" id="GO:0015677">
    <property type="term" value="P:copper ion import"/>
    <property type="evidence" value="ECO:0007669"/>
    <property type="project" value="TreeGrafter"/>
</dbReference>
<dbReference type="GO" id="GO:0005886">
    <property type="term" value="C:plasma membrane"/>
    <property type="evidence" value="ECO:0007669"/>
    <property type="project" value="TreeGrafter"/>
</dbReference>
<dbReference type="InterPro" id="IPR036291">
    <property type="entry name" value="NAD(P)-bd_dom_sf"/>
</dbReference>
<evidence type="ECO:0000313" key="3">
    <source>
        <dbReference type="EMBL" id="SNR59472.1"/>
    </source>
</evidence>
<feature type="domain" description="Pyrroline-5-carboxylate reductase catalytic N-terminal" evidence="2">
    <location>
        <begin position="2"/>
        <end position="105"/>
    </location>
</feature>
<dbReference type="Proteomes" id="UP000198397">
    <property type="component" value="Unassembled WGS sequence"/>
</dbReference>
<dbReference type="OrthoDB" id="8635at2157"/>
<evidence type="ECO:0000256" key="1">
    <source>
        <dbReference type="ARBA" id="ARBA00023002"/>
    </source>
</evidence>
<evidence type="ECO:0000313" key="4">
    <source>
        <dbReference type="Proteomes" id="UP000198397"/>
    </source>
</evidence>
<dbReference type="GO" id="GO:0006740">
    <property type="term" value="P:NADPH regeneration"/>
    <property type="evidence" value="ECO:0007669"/>
    <property type="project" value="InterPro"/>
</dbReference>
<dbReference type="GO" id="GO:0008823">
    <property type="term" value="F:cupric reductase (NADH) activity"/>
    <property type="evidence" value="ECO:0007669"/>
    <property type="project" value="TreeGrafter"/>
</dbReference>
<dbReference type="PANTHER" id="PTHR14239:SF0">
    <property type="entry name" value="F420-DEPENDENT NADP REDUCTASE"/>
    <property type="match status" value="1"/>
</dbReference>
<dbReference type="Pfam" id="PF03807">
    <property type="entry name" value="F420_oxidored"/>
    <property type="match status" value="1"/>
</dbReference>
<dbReference type="GO" id="GO:0070967">
    <property type="term" value="F:coenzyme F420 binding"/>
    <property type="evidence" value="ECO:0007669"/>
    <property type="project" value="InterPro"/>
</dbReference>
<dbReference type="GO" id="GO:0050661">
    <property type="term" value="F:NADP binding"/>
    <property type="evidence" value="ECO:0007669"/>
    <property type="project" value="InterPro"/>
</dbReference>
<sequence>MKIALLGGTGDIGEGLALRWAYDTSHTVIIGSRDPERAETKAAAYETELDSRGVDDVSIAGHGNVAAAERADVVVLAVPPYHVGDTVEEVADVLDDGDILVSPATGMKRDEDGFHYHKPGVGSVTRIAANAAPEGVAVVGAFHNLAAGRLANLDADLGVDTLVIGDDEDAKGIVTDLAEGIEGLRALDAGGLANAPEIEALTPLLINIAQHNDGLHDLGVRFT</sequence>
<protein>
    <submittedName>
        <fullName evidence="3">Reduced coenzyme F420:NADP oxidoreductase</fullName>
    </submittedName>
</protein>
<dbReference type="GO" id="GO:0016651">
    <property type="term" value="F:oxidoreductase activity, acting on NAD(P)H"/>
    <property type="evidence" value="ECO:0007669"/>
    <property type="project" value="InterPro"/>
</dbReference>
<dbReference type="NCBIfam" id="TIGR01915">
    <property type="entry name" value="npdG"/>
    <property type="match status" value="1"/>
</dbReference>
<dbReference type="SUPFAM" id="SSF51735">
    <property type="entry name" value="NAD(P)-binding Rossmann-fold domains"/>
    <property type="match status" value="1"/>
</dbReference>
<proteinExistence type="predicted"/>
<dbReference type="RefSeq" id="WP_089385632.1">
    <property type="nucleotide sequence ID" value="NZ_FZNQ01000019.1"/>
</dbReference>
<dbReference type="EMBL" id="FZNQ01000019">
    <property type="protein sequence ID" value="SNR59472.1"/>
    <property type="molecule type" value="Genomic_DNA"/>
</dbReference>
<keyword evidence="4" id="KW-1185">Reference proteome</keyword>
<evidence type="ECO:0000259" key="2">
    <source>
        <dbReference type="Pfam" id="PF03807"/>
    </source>
</evidence>
<dbReference type="GO" id="GO:0052851">
    <property type="term" value="F:ferric-chelate reductase (NADPH) activity"/>
    <property type="evidence" value="ECO:0007669"/>
    <property type="project" value="TreeGrafter"/>
</dbReference>
<name>A0A238XLB6_HALVU</name>
<dbReference type="InterPro" id="IPR010185">
    <property type="entry name" value="NpdG"/>
</dbReference>
<dbReference type="InterPro" id="IPR028939">
    <property type="entry name" value="P5C_Rdtase_cat_N"/>
</dbReference>
<dbReference type="PANTHER" id="PTHR14239">
    <property type="entry name" value="DUDULIN-RELATED"/>
    <property type="match status" value="1"/>
</dbReference>
<dbReference type="AlphaFoldDB" id="A0A238XLB6"/>
<gene>
    <name evidence="3" type="ORF">SAMN06264855_11935</name>
</gene>
<dbReference type="InterPro" id="IPR051267">
    <property type="entry name" value="STEAP_metalloreductase"/>
</dbReference>
<keyword evidence="1" id="KW-0560">Oxidoreductase</keyword>
<dbReference type="Gene3D" id="3.40.50.720">
    <property type="entry name" value="NAD(P)-binding Rossmann-like Domain"/>
    <property type="match status" value="1"/>
</dbReference>
<reference evidence="3 4" key="1">
    <citation type="submission" date="2017-06" db="EMBL/GenBank/DDBJ databases">
        <authorList>
            <person name="Kim H.J."/>
            <person name="Triplett B.A."/>
        </authorList>
    </citation>
    <scope>NUCLEOTIDE SEQUENCE [LARGE SCALE GENOMIC DNA]</scope>
    <source>
        <strain evidence="3 4">DSM 8800</strain>
    </source>
</reference>
<accession>A0A238XLB6</accession>
<organism evidence="3 4">
    <name type="scientific">Halorubrum vacuolatum</name>
    <name type="common">Natronobacterium vacuolatum</name>
    <dbReference type="NCBI Taxonomy" id="63740"/>
    <lineage>
        <taxon>Archaea</taxon>
        <taxon>Methanobacteriati</taxon>
        <taxon>Methanobacteriota</taxon>
        <taxon>Stenosarchaea group</taxon>
        <taxon>Halobacteria</taxon>
        <taxon>Halobacteriales</taxon>
        <taxon>Haloferacaceae</taxon>
        <taxon>Halorubrum</taxon>
    </lineage>
</organism>